<feature type="domain" description="Amidase" evidence="1">
    <location>
        <begin position="5"/>
        <end position="258"/>
    </location>
</feature>
<reference evidence="4" key="3">
    <citation type="submission" date="2025-04" db="UniProtKB">
        <authorList>
            <consortium name="RefSeq"/>
        </authorList>
    </citation>
    <scope>IDENTIFICATION</scope>
    <source>
        <strain evidence="4">CBS 304.34</strain>
    </source>
</reference>
<evidence type="ECO:0000259" key="1">
    <source>
        <dbReference type="Pfam" id="PF01425"/>
    </source>
</evidence>
<accession>A0A6A6YFS1</accession>
<reference evidence="2 4" key="1">
    <citation type="journal article" date="2020" name="Stud. Mycol.">
        <title>101 Dothideomycetes genomes: a test case for predicting lifestyles and emergence of pathogens.</title>
        <authorList>
            <person name="Haridas S."/>
            <person name="Albert R."/>
            <person name="Binder M."/>
            <person name="Bloem J."/>
            <person name="Labutti K."/>
            <person name="Salamov A."/>
            <person name="Andreopoulos B."/>
            <person name="Baker S."/>
            <person name="Barry K."/>
            <person name="Bills G."/>
            <person name="Bluhm B."/>
            <person name="Cannon C."/>
            <person name="Castanera R."/>
            <person name="Culley D."/>
            <person name="Daum C."/>
            <person name="Ezra D."/>
            <person name="Gonzalez J."/>
            <person name="Henrissat B."/>
            <person name="Kuo A."/>
            <person name="Liang C."/>
            <person name="Lipzen A."/>
            <person name="Lutzoni F."/>
            <person name="Magnuson J."/>
            <person name="Mondo S."/>
            <person name="Nolan M."/>
            <person name="Ohm R."/>
            <person name="Pangilinan J."/>
            <person name="Park H.-J."/>
            <person name="Ramirez L."/>
            <person name="Alfaro M."/>
            <person name="Sun H."/>
            <person name="Tritt A."/>
            <person name="Yoshinaga Y."/>
            <person name="Zwiers L.-H."/>
            <person name="Turgeon B."/>
            <person name="Goodwin S."/>
            <person name="Spatafora J."/>
            <person name="Crous P."/>
            <person name="Grigoriev I."/>
        </authorList>
    </citation>
    <scope>NUCLEOTIDE SEQUENCE</scope>
    <source>
        <strain evidence="2 4">CBS 304.34</strain>
    </source>
</reference>
<sequence>MPKAIAIERDQQHKDGKTLGALHSIPLLAKDIFVTMDKMETTGGSSVLIGAKYDKEAFIISRLRQAGAIILGKTNLSQWGMARSPKCPSGWTALFGQAVGGFQESQDPQGSSSGSAIAASLNLASGTIGGETCGSILYPAQRNGVVGLKPTVGLTSRSGAIPLNPEQDSVGTLTRWVKDSALILQVIAGKDEDDSASADVPFEDVPDYVVSCTTSGLEGLQIVVPKSAYAVADSDPEVGVAFRDAIETIRGLGATIIDGMDFEHWRPSLGLREDLFGDVLLREAYDKFFGGLVENPKGVKNISDLIEYIKREPDELYEKFGAGWFESARDAPGNSLSKQVLDVKARIEHLGADMARLLDSQNRDLLLATSSTDLPLDLGRLPGISVVHNSQVTKGPNIPFTITFAGKRFSEEKLITAVYSFEQATKVVSQNKEKLIVQPDPSLLDFTEQSENKL</sequence>
<dbReference type="RefSeq" id="XP_033574606.1">
    <property type="nucleotide sequence ID" value="XM_033726554.1"/>
</dbReference>
<dbReference type="InterPro" id="IPR036928">
    <property type="entry name" value="AS_sf"/>
</dbReference>
<dbReference type="EMBL" id="MU003704">
    <property type="protein sequence ID" value="KAF2807642.1"/>
    <property type="molecule type" value="Genomic_DNA"/>
</dbReference>
<evidence type="ECO:0000313" key="2">
    <source>
        <dbReference type="EMBL" id="KAF2807642.1"/>
    </source>
</evidence>
<reference evidence="4" key="2">
    <citation type="submission" date="2020-04" db="EMBL/GenBank/DDBJ databases">
        <authorList>
            <consortium name="NCBI Genome Project"/>
        </authorList>
    </citation>
    <scope>NUCLEOTIDE SEQUENCE</scope>
    <source>
        <strain evidence="4">CBS 304.34</strain>
    </source>
</reference>
<dbReference type="PANTHER" id="PTHR42678">
    <property type="entry name" value="AMIDASE"/>
    <property type="match status" value="1"/>
</dbReference>
<evidence type="ECO:0000313" key="3">
    <source>
        <dbReference type="Proteomes" id="UP000504636"/>
    </source>
</evidence>
<dbReference type="AlphaFoldDB" id="A0A6A6YFS1"/>
<dbReference type="GeneID" id="54467447"/>
<proteinExistence type="predicted"/>
<name>A0A6A6YFS1_9PEZI</name>
<dbReference type="OrthoDB" id="566138at2759"/>
<dbReference type="Gene3D" id="3.90.1300.10">
    <property type="entry name" value="Amidase signature (AS) domain"/>
    <property type="match status" value="1"/>
</dbReference>
<organism evidence="2">
    <name type="scientific">Mytilinidion resinicola</name>
    <dbReference type="NCBI Taxonomy" id="574789"/>
    <lineage>
        <taxon>Eukaryota</taxon>
        <taxon>Fungi</taxon>
        <taxon>Dikarya</taxon>
        <taxon>Ascomycota</taxon>
        <taxon>Pezizomycotina</taxon>
        <taxon>Dothideomycetes</taxon>
        <taxon>Pleosporomycetidae</taxon>
        <taxon>Mytilinidiales</taxon>
        <taxon>Mytilinidiaceae</taxon>
        <taxon>Mytilinidion</taxon>
    </lineage>
</organism>
<dbReference type="Proteomes" id="UP000504636">
    <property type="component" value="Unplaced"/>
</dbReference>
<keyword evidence="3" id="KW-1185">Reference proteome</keyword>
<protein>
    <submittedName>
        <fullName evidence="2 4">Amidase</fullName>
    </submittedName>
</protein>
<dbReference type="InterPro" id="IPR023631">
    <property type="entry name" value="Amidase_dom"/>
</dbReference>
<dbReference type="SUPFAM" id="SSF75304">
    <property type="entry name" value="Amidase signature (AS) enzymes"/>
    <property type="match status" value="1"/>
</dbReference>
<dbReference type="Pfam" id="PF01425">
    <property type="entry name" value="Amidase"/>
    <property type="match status" value="1"/>
</dbReference>
<gene>
    <name evidence="2 4" type="ORF">BDZ99DRAFT_535080</name>
</gene>
<dbReference type="PANTHER" id="PTHR42678:SF34">
    <property type="entry name" value="OS04G0183300 PROTEIN"/>
    <property type="match status" value="1"/>
</dbReference>
<evidence type="ECO:0000313" key="4">
    <source>
        <dbReference type="RefSeq" id="XP_033574606.1"/>
    </source>
</evidence>